<comment type="caution">
    <text evidence="2">The sequence shown here is derived from an EMBL/GenBank/DDBJ whole genome shotgun (WGS) entry which is preliminary data.</text>
</comment>
<feature type="transmembrane region" description="Helical" evidence="1">
    <location>
        <begin position="268"/>
        <end position="289"/>
    </location>
</feature>
<feature type="transmembrane region" description="Helical" evidence="1">
    <location>
        <begin position="194"/>
        <end position="211"/>
    </location>
</feature>
<sequence>MLYPPIATLLAVIVPGGAVGLGIVGALTAGFLLQRLAEWSLRQGRSGADPVLLAIVVGGTPLFAFLATTNVEVFLGLTLFTMGLIDLVRFVVFANTQAGFRAGLLFAAAALTAPTFAFSILIAACVGPFLPHSRHGSRVGTALTMAFPTVAAFASVALLGEIFLADPLLAVDGLHVGFAPERVERTRTFFAQPWAWLYYVPAVVGVALALVRRHPVAAVAPVLLMGSIVLMFVVGVLPAESSGAAFLLVLLCIVVIASVRGRGFRTRWTLRLGAVVLLVTGWTSALLIYRPVDEWMQALLTGWPF</sequence>
<feature type="transmembrane region" description="Helical" evidence="1">
    <location>
        <begin position="52"/>
        <end position="85"/>
    </location>
</feature>
<gene>
    <name evidence="2" type="ORF">FH969_07590</name>
</gene>
<organism evidence="2 3">
    <name type="scientific">Miniimonas arenae</name>
    <dbReference type="NCBI Taxonomy" id="676201"/>
    <lineage>
        <taxon>Bacteria</taxon>
        <taxon>Bacillati</taxon>
        <taxon>Actinomycetota</taxon>
        <taxon>Actinomycetes</taxon>
        <taxon>Micrococcales</taxon>
        <taxon>Beutenbergiaceae</taxon>
        <taxon>Miniimonas</taxon>
    </lineage>
</organism>
<dbReference type="OrthoDB" id="5015959at2"/>
<keyword evidence="3" id="KW-1185">Reference proteome</keyword>
<feature type="transmembrane region" description="Helical" evidence="1">
    <location>
        <begin position="218"/>
        <end position="237"/>
    </location>
</feature>
<keyword evidence="1" id="KW-1133">Transmembrane helix</keyword>
<dbReference type="EMBL" id="VENP01000023">
    <property type="protein sequence ID" value="TNU74687.1"/>
    <property type="molecule type" value="Genomic_DNA"/>
</dbReference>
<accession>A0A5C5BDS8</accession>
<evidence type="ECO:0000313" key="3">
    <source>
        <dbReference type="Proteomes" id="UP000313849"/>
    </source>
</evidence>
<keyword evidence="1" id="KW-0472">Membrane</keyword>
<proteinExistence type="predicted"/>
<feature type="transmembrane region" description="Helical" evidence="1">
    <location>
        <begin position="243"/>
        <end position="261"/>
    </location>
</feature>
<protein>
    <submittedName>
        <fullName evidence="2">Uncharacterized protein</fullName>
    </submittedName>
</protein>
<feature type="transmembrane region" description="Helical" evidence="1">
    <location>
        <begin position="6"/>
        <end position="32"/>
    </location>
</feature>
<feature type="transmembrane region" description="Helical" evidence="1">
    <location>
        <begin position="142"/>
        <end position="165"/>
    </location>
</feature>
<dbReference type="AlphaFoldDB" id="A0A5C5BDS8"/>
<evidence type="ECO:0000256" key="1">
    <source>
        <dbReference type="SAM" id="Phobius"/>
    </source>
</evidence>
<evidence type="ECO:0000313" key="2">
    <source>
        <dbReference type="EMBL" id="TNU74687.1"/>
    </source>
</evidence>
<dbReference type="RefSeq" id="WP_139986732.1">
    <property type="nucleotide sequence ID" value="NZ_VENP01000023.1"/>
</dbReference>
<dbReference type="Proteomes" id="UP000313849">
    <property type="component" value="Unassembled WGS sequence"/>
</dbReference>
<keyword evidence="1" id="KW-0812">Transmembrane</keyword>
<name>A0A5C5BDS8_9MICO</name>
<reference evidence="2 3" key="1">
    <citation type="submission" date="2019-06" db="EMBL/GenBank/DDBJ databases">
        <title>Draft genome sequence of Miniimonas arenae KCTC 19750T isolated from sea sand.</title>
        <authorList>
            <person name="Park S.-J."/>
        </authorList>
    </citation>
    <scope>NUCLEOTIDE SEQUENCE [LARGE SCALE GENOMIC DNA]</scope>
    <source>
        <strain evidence="2 3">KCTC 19750</strain>
    </source>
</reference>
<feature type="transmembrane region" description="Helical" evidence="1">
    <location>
        <begin position="105"/>
        <end position="130"/>
    </location>
</feature>